<dbReference type="EC" id="4.6.1.1" evidence="3"/>
<keyword evidence="4 12" id="KW-0812">Transmembrane</keyword>
<dbReference type="GO" id="GO:0035556">
    <property type="term" value="P:intracellular signal transduction"/>
    <property type="evidence" value="ECO:0007669"/>
    <property type="project" value="InterPro"/>
</dbReference>
<dbReference type="GO" id="GO:0005886">
    <property type="term" value="C:plasma membrane"/>
    <property type="evidence" value="ECO:0007669"/>
    <property type="project" value="TreeGrafter"/>
</dbReference>
<feature type="transmembrane region" description="Helical" evidence="12">
    <location>
        <begin position="191"/>
        <end position="210"/>
    </location>
</feature>
<dbReference type="SUPFAM" id="SSF55073">
    <property type="entry name" value="Nucleotide cyclase"/>
    <property type="match status" value="1"/>
</dbReference>
<dbReference type="GO" id="GO:0046872">
    <property type="term" value="F:metal ion binding"/>
    <property type="evidence" value="ECO:0007669"/>
    <property type="project" value="UniProtKB-KW"/>
</dbReference>
<evidence type="ECO:0000256" key="1">
    <source>
        <dbReference type="ARBA" id="ARBA00001593"/>
    </source>
</evidence>
<dbReference type="InterPro" id="IPR029787">
    <property type="entry name" value="Nucleotide_cyclase"/>
</dbReference>
<keyword evidence="6" id="KW-0547">Nucleotide-binding</keyword>
<evidence type="ECO:0000313" key="15">
    <source>
        <dbReference type="Proteomes" id="UP001165289"/>
    </source>
</evidence>
<dbReference type="AlphaFoldDB" id="A0AAV7KMD3"/>
<evidence type="ECO:0000256" key="12">
    <source>
        <dbReference type="SAM" id="Phobius"/>
    </source>
</evidence>
<dbReference type="EMBL" id="JAKMXF010000012">
    <property type="protein sequence ID" value="KAI6661374.1"/>
    <property type="molecule type" value="Genomic_DNA"/>
</dbReference>
<keyword evidence="9 12" id="KW-1133">Transmembrane helix</keyword>
<evidence type="ECO:0000256" key="6">
    <source>
        <dbReference type="ARBA" id="ARBA00022741"/>
    </source>
</evidence>
<proteinExistence type="predicted"/>
<evidence type="ECO:0000256" key="3">
    <source>
        <dbReference type="ARBA" id="ARBA00012201"/>
    </source>
</evidence>
<dbReference type="PROSITE" id="PS50125">
    <property type="entry name" value="GUANYLATE_CYCLASE_2"/>
    <property type="match status" value="1"/>
</dbReference>
<keyword evidence="8" id="KW-0460">Magnesium</keyword>
<dbReference type="Pfam" id="PF00211">
    <property type="entry name" value="Guanylate_cyc"/>
    <property type="match status" value="1"/>
</dbReference>
<feature type="transmembrane region" description="Helical" evidence="12">
    <location>
        <begin position="268"/>
        <end position="289"/>
    </location>
</feature>
<keyword evidence="5" id="KW-0479">Metal-binding</keyword>
<evidence type="ECO:0000256" key="4">
    <source>
        <dbReference type="ARBA" id="ARBA00022692"/>
    </source>
</evidence>
<feature type="transmembrane region" description="Helical" evidence="12">
    <location>
        <begin position="222"/>
        <end position="240"/>
    </location>
</feature>
<comment type="subcellular location">
    <subcellularLocation>
        <location evidence="2">Membrane</location>
        <topology evidence="2">Multi-pass membrane protein</topology>
    </subcellularLocation>
</comment>
<gene>
    <name evidence="14" type="ORF">LOD99_9957</name>
</gene>
<evidence type="ECO:0000256" key="8">
    <source>
        <dbReference type="ARBA" id="ARBA00022842"/>
    </source>
</evidence>
<dbReference type="PANTHER" id="PTHR45627">
    <property type="entry name" value="ADENYLATE CYCLASE TYPE 1"/>
    <property type="match status" value="1"/>
</dbReference>
<keyword evidence="7" id="KW-0067">ATP-binding</keyword>
<feature type="transmembrane region" description="Helical" evidence="12">
    <location>
        <begin position="101"/>
        <end position="123"/>
    </location>
</feature>
<sequence>MSSSNLFLRPNTNGTVPTLPMSAINRGLDRRTSVMSMSLTESYRTSVILKQQPSKDEQEALAAPDMLLKHGRISGLTWWCTFKDSQLERLYRKFFYLDAHFHFQFLGLANIMWDVVQIITFFINKKYTLITNPITTEQFNNFTCRSTICYEENIHPNNSVCDIQFREGHDHPLTPHPRDFVFYEYGALPRLIIHSISLIIFVTLAIVWQFDRHPPTKRRRAYALLLWLILCVINYSFFSINPYRVPDDEVGFTQFIIFMTYTLIPVPLFWSLSLATILSIFHMILIIIVYESFKPHVEKEIYIEIFAIFFILLAANLNGFYHNTLYELSARRTFLTIRDSAKASILINNQYQKIKYLLLSIMPKYFYLKYDMSDKNFGITDATEQNSNFKVLHVDHMESVSILFADVCGFTKLSSSIDAKELVELLNRLFGEFDELAKVSY</sequence>
<keyword evidence="10 12" id="KW-0472">Membrane</keyword>
<dbReference type="GO" id="GO:0005524">
    <property type="term" value="F:ATP binding"/>
    <property type="evidence" value="ECO:0007669"/>
    <property type="project" value="UniProtKB-KW"/>
</dbReference>
<evidence type="ECO:0000256" key="7">
    <source>
        <dbReference type="ARBA" id="ARBA00022840"/>
    </source>
</evidence>
<dbReference type="InterPro" id="IPR001054">
    <property type="entry name" value="A/G_cyclase"/>
</dbReference>
<accession>A0AAV7KMD3</accession>
<keyword evidence="11" id="KW-0456">Lyase</keyword>
<dbReference type="Gene3D" id="3.30.70.1230">
    <property type="entry name" value="Nucleotide cyclase"/>
    <property type="match status" value="1"/>
</dbReference>
<organism evidence="14 15">
    <name type="scientific">Oopsacas minuta</name>
    <dbReference type="NCBI Taxonomy" id="111878"/>
    <lineage>
        <taxon>Eukaryota</taxon>
        <taxon>Metazoa</taxon>
        <taxon>Porifera</taxon>
        <taxon>Hexactinellida</taxon>
        <taxon>Hexasterophora</taxon>
        <taxon>Lyssacinosida</taxon>
        <taxon>Leucopsacidae</taxon>
        <taxon>Oopsacas</taxon>
    </lineage>
</organism>
<evidence type="ECO:0000256" key="11">
    <source>
        <dbReference type="ARBA" id="ARBA00023239"/>
    </source>
</evidence>
<evidence type="ECO:0000256" key="2">
    <source>
        <dbReference type="ARBA" id="ARBA00004141"/>
    </source>
</evidence>
<feature type="transmembrane region" description="Helical" evidence="12">
    <location>
        <begin position="301"/>
        <end position="321"/>
    </location>
</feature>
<protein>
    <recommendedName>
        <fullName evidence="3">adenylate cyclase</fullName>
        <ecNumber evidence="3">4.6.1.1</ecNumber>
    </recommendedName>
</protein>
<reference evidence="14 15" key="1">
    <citation type="journal article" date="2023" name="BMC Biol.">
        <title>The compact genome of the sponge Oopsacas minuta (Hexactinellida) is lacking key metazoan core genes.</title>
        <authorList>
            <person name="Santini S."/>
            <person name="Schenkelaars Q."/>
            <person name="Jourda C."/>
            <person name="Duchesne M."/>
            <person name="Belahbib H."/>
            <person name="Rocher C."/>
            <person name="Selva M."/>
            <person name="Riesgo A."/>
            <person name="Vervoort M."/>
            <person name="Leys S.P."/>
            <person name="Kodjabachian L."/>
            <person name="Le Bivic A."/>
            <person name="Borchiellini C."/>
            <person name="Claverie J.M."/>
            <person name="Renard E."/>
        </authorList>
    </citation>
    <scope>NUCLEOTIDE SEQUENCE [LARGE SCALE GENOMIC DNA]</scope>
    <source>
        <strain evidence="14">SPO-2</strain>
    </source>
</reference>
<comment type="caution">
    <text evidence="14">The sequence shown here is derived from an EMBL/GenBank/DDBJ whole genome shotgun (WGS) entry which is preliminary data.</text>
</comment>
<evidence type="ECO:0000259" key="13">
    <source>
        <dbReference type="PROSITE" id="PS50125"/>
    </source>
</evidence>
<feature type="domain" description="Guanylate cyclase" evidence="13">
    <location>
        <begin position="401"/>
        <end position="441"/>
    </location>
</feature>
<dbReference type="PANTHER" id="PTHR45627:SF12">
    <property type="entry name" value="ADENYLATE CYCLASE TYPE 2"/>
    <property type="match status" value="1"/>
</dbReference>
<keyword evidence="15" id="KW-1185">Reference proteome</keyword>
<name>A0AAV7KMD3_9METZ</name>
<evidence type="ECO:0000256" key="9">
    <source>
        <dbReference type="ARBA" id="ARBA00022989"/>
    </source>
</evidence>
<dbReference type="GO" id="GO:0004016">
    <property type="term" value="F:adenylate cyclase activity"/>
    <property type="evidence" value="ECO:0007669"/>
    <property type="project" value="UniProtKB-EC"/>
</dbReference>
<dbReference type="GO" id="GO:0007189">
    <property type="term" value="P:adenylate cyclase-activating G protein-coupled receptor signaling pathway"/>
    <property type="evidence" value="ECO:0007669"/>
    <property type="project" value="TreeGrafter"/>
</dbReference>
<evidence type="ECO:0000256" key="5">
    <source>
        <dbReference type="ARBA" id="ARBA00022723"/>
    </source>
</evidence>
<evidence type="ECO:0000256" key="10">
    <source>
        <dbReference type="ARBA" id="ARBA00023136"/>
    </source>
</evidence>
<dbReference type="GO" id="GO:0009190">
    <property type="term" value="P:cyclic nucleotide biosynthetic process"/>
    <property type="evidence" value="ECO:0007669"/>
    <property type="project" value="InterPro"/>
</dbReference>
<evidence type="ECO:0000313" key="14">
    <source>
        <dbReference type="EMBL" id="KAI6661374.1"/>
    </source>
</evidence>
<comment type="catalytic activity">
    <reaction evidence="1">
        <text>ATP = 3',5'-cyclic AMP + diphosphate</text>
        <dbReference type="Rhea" id="RHEA:15389"/>
        <dbReference type="ChEBI" id="CHEBI:30616"/>
        <dbReference type="ChEBI" id="CHEBI:33019"/>
        <dbReference type="ChEBI" id="CHEBI:58165"/>
        <dbReference type="EC" id="4.6.1.1"/>
    </reaction>
</comment>
<dbReference type="Proteomes" id="UP001165289">
    <property type="component" value="Unassembled WGS sequence"/>
</dbReference>